<dbReference type="OrthoDB" id="10253254at2759"/>
<proteinExistence type="predicted"/>
<evidence type="ECO:0000256" key="4">
    <source>
        <dbReference type="ARBA" id="ARBA00022806"/>
    </source>
</evidence>
<evidence type="ECO:0000256" key="5">
    <source>
        <dbReference type="ARBA" id="ARBA00022840"/>
    </source>
</evidence>
<dbReference type="InterPro" id="IPR007502">
    <property type="entry name" value="Helicase-assoc_dom"/>
</dbReference>
<dbReference type="Gene3D" id="3.40.50.300">
    <property type="entry name" value="P-loop containing nucleotide triphosphate hydrolases"/>
    <property type="match status" value="2"/>
</dbReference>
<dbReference type="Proteomes" id="UP000295192">
    <property type="component" value="Unassembled WGS sequence"/>
</dbReference>
<dbReference type="Pfam" id="PF13401">
    <property type="entry name" value="AAA_22"/>
    <property type="match status" value="1"/>
</dbReference>
<dbReference type="InterPro" id="IPR049945">
    <property type="entry name" value="AAA_22"/>
</dbReference>
<comment type="caution">
    <text evidence="9">The sequence shown here is derived from an EMBL/GenBank/DDBJ whole genome shotgun (WGS) entry which is preliminary data.</text>
</comment>
<dbReference type="GO" id="GO:0005524">
    <property type="term" value="F:ATP binding"/>
    <property type="evidence" value="ECO:0007669"/>
    <property type="project" value="UniProtKB-KW"/>
</dbReference>
<dbReference type="InterPro" id="IPR001650">
    <property type="entry name" value="Helicase_C-like"/>
</dbReference>
<sequence>MATFKPKFIRPETDDVIDEGGGGHQEPQNSAFVFNANHNLGLVEQRERLPIRKYRDQILYCLENHQVVILVGETGSGKSTQVPQYLYEWGWHSKGMIGITEPRRVSAVTLANRVAQERGELVGDTVGYVVRFLERTSNDTHIKYMTEGILLRELLADPLLTQYGVIIVDEAHERNMLTDMVLGLLKKILRKRSNLKLIISSATIDASFFSEFFSWPRSGAEADKPISVKLSIEGRMHAVSHFYLNEPCADYVRETVETVWKLHQKEPPGDILAFLTGQEEVLEAMDLLREYIASQETTNLKVLPMYGSMTSNDQLAVFFTPPKGVRKVVLATNIAETSITIPGIVYVIDCGYVKVKWYNPTTCSDSLVVVPVSKASAIQRAGRAGRVRPGKVYRLYTKEDYDALAPRQPPEMRRSEMSGAVLQLKALGISNVLRFDFPSPPPAKNLLSALETLYALDAIDEQGQLTRPVGFLLAELPFSAMLSKMLYISGQMGCSEEIITIIAMLQVQSVFSRPASAAAQQSGRIAHRHFEVAEGDLITLLNVHSAFVEEGMTKEFCGQYYLIYRNLKRACELREQLLNMARNKYGIAIFSCKGDVEMVCKCITAGFFTQVAYLHHSGVYRQISSGTELAIHPNSTLYTLPQAQYVVYGELLQTTKLFMNHVTVIKKEWLTELAPHYYQQTTVRD</sequence>
<reference evidence="9 10" key="1">
    <citation type="journal article" date="2019" name="J. Hered.">
        <title>An Improved Genome Assembly for Drosophila navojoa, the Basal Species in the mojavensis Cluster.</title>
        <authorList>
            <person name="Vanderlinde T."/>
            <person name="Dupim E.G."/>
            <person name="Nazario-Yepiz N.O."/>
            <person name="Carvalho A.B."/>
        </authorList>
    </citation>
    <scope>NUCLEOTIDE SEQUENCE [LARGE SCALE GENOMIC DNA]</scope>
    <source>
        <strain evidence="9">Navoj_Jal97</strain>
        <tissue evidence="9">Whole organism</tissue>
    </source>
</reference>
<dbReference type="FunFam" id="1.20.120.1080:FF:000067">
    <property type="entry name" value="Dosage compensation regulator-like Protein"/>
    <property type="match status" value="1"/>
</dbReference>
<dbReference type="AlphaFoldDB" id="A0A484BCX2"/>
<dbReference type="InterPro" id="IPR011709">
    <property type="entry name" value="DEAD-box_helicase_OB_fold"/>
</dbReference>
<dbReference type="SMART" id="SM00490">
    <property type="entry name" value="HELICc"/>
    <property type="match status" value="1"/>
</dbReference>
<evidence type="ECO:0000259" key="7">
    <source>
        <dbReference type="PROSITE" id="PS51192"/>
    </source>
</evidence>
<dbReference type="Pfam" id="PF00271">
    <property type="entry name" value="Helicase_C"/>
    <property type="match status" value="1"/>
</dbReference>
<feature type="domain" description="Helicase C-terminal" evidence="8">
    <location>
        <begin position="251"/>
        <end position="428"/>
    </location>
</feature>
<dbReference type="InterPro" id="IPR014001">
    <property type="entry name" value="Helicase_ATP-bd"/>
</dbReference>
<name>A0A484BCX2_DRONA</name>
<evidence type="ECO:0000256" key="3">
    <source>
        <dbReference type="ARBA" id="ARBA00022801"/>
    </source>
</evidence>
<dbReference type="InterPro" id="IPR048333">
    <property type="entry name" value="HA2_WH"/>
</dbReference>
<dbReference type="CDD" id="cd18791">
    <property type="entry name" value="SF2_C_RHA"/>
    <property type="match status" value="1"/>
</dbReference>
<keyword evidence="5" id="KW-0067">ATP-binding</keyword>
<protein>
    <recommendedName>
        <fullName evidence="1">RNA helicase</fullName>
        <ecNumber evidence="1">3.6.4.13</ecNumber>
    </recommendedName>
</protein>
<dbReference type="EMBL" id="LSRL02000054">
    <property type="protein sequence ID" value="TDG46696.1"/>
    <property type="molecule type" value="Genomic_DNA"/>
</dbReference>
<evidence type="ECO:0000259" key="8">
    <source>
        <dbReference type="PROSITE" id="PS51194"/>
    </source>
</evidence>
<dbReference type="PANTHER" id="PTHR18934:SF136">
    <property type="entry name" value="ATP-DEPENDENT RNA HELICASE DHX35-RELATED"/>
    <property type="match status" value="1"/>
</dbReference>
<keyword evidence="2" id="KW-0547">Nucleotide-binding</keyword>
<dbReference type="SUPFAM" id="SSF52540">
    <property type="entry name" value="P-loop containing nucleoside triphosphate hydrolases"/>
    <property type="match status" value="1"/>
</dbReference>
<dbReference type="Gene3D" id="1.20.120.1080">
    <property type="match status" value="1"/>
</dbReference>
<dbReference type="SMART" id="SM00847">
    <property type="entry name" value="HA2"/>
    <property type="match status" value="1"/>
</dbReference>
<accession>A0A484BCX2</accession>
<dbReference type="EC" id="3.6.4.13" evidence="1"/>
<evidence type="ECO:0000313" key="9">
    <source>
        <dbReference type="EMBL" id="TDG46696.1"/>
    </source>
</evidence>
<dbReference type="Pfam" id="PF04408">
    <property type="entry name" value="WHD_HA2"/>
    <property type="match status" value="1"/>
</dbReference>
<evidence type="ECO:0000256" key="1">
    <source>
        <dbReference type="ARBA" id="ARBA00012552"/>
    </source>
</evidence>
<dbReference type="GO" id="GO:0016887">
    <property type="term" value="F:ATP hydrolysis activity"/>
    <property type="evidence" value="ECO:0007669"/>
    <property type="project" value="InterPro"/>
</dbReference>
<dbReference type="GO" id="GO:0003723">
    <property type="term" value="F:RNA binding"/>
    <property type="evidence" value="ECO:0007669"/>
    <property type="project" value="TreeGrafter"/>
</dbReference>
<keyword evidence="10" id="KW-1185">Reference proteome</keyword>
<feature type="domain" description="Helicase ATP-binding" evidence="7">
    <location>
        <begin position="59"/>
        <end position="222"/>
    </location>
</feature>
<dbReference type="PANTHER" id="PTHR18934">
    <property type="entry name" value="ATP-DEPENDENT RNA HELICASE"/>
    <property type="match status" value="1"/>
</dbReference>
<dbReference type="FunFam" id="3.40.50.300:FF:000145">
    <property type="entry name" value="probable ATP-dependent RNA helicase DHX40"/>
    <property type="match status" value="1"/>
</dbReference>
<dbReference type="Pfam" id="PF07717">
    <property type="entry name" value="OB_NTP_bind"/>
    <property type="match status" value="1"/>
</dbReference>
<dbReference type="OMA" id="FERPTHA"/>
<evidence type="ECO:0000256" key="6">
    <source>
        <dbReference type="ARBA" id="ARBA00047984"/>
    </source>
</evidence>
<gene>
    <name evidence="9" type="ORF">AWZ03_006876</name>
</gene>
<dbReference type="PROSITE" id="PS00690">
    <property type="entry name" value="DEAH_ATP_HELICASE"/>
    <property type="match status" value="1"/>
</dbReference>
<dbReference type="GO" id="GO:0071013">
    <property type="term" value="C:catalytic step 2 spliceosome"/>
    <property type="evidence" value="ECO:0007669"/>
    <property type="project" value="TreeGrafter"/>
</dbReference>
<dbReference type="GO" id="GO:0003724">
    <property type="term" value="F:RNA helicase activity"/>
    <property type="evidence" value="ECO:0007669"/>
    <property type="project" value="UniProtKB-EC"/>
</dbReference>
<organism evidence="9 10">
    <name type="scientific">Drosophila navojoa</name>
    <name type="common">Fruit fly</name>
    <dbReference type="NCBI Taxonomy" id="7232"/>
    <lineage>
        <taxon>Eukaryota</taxon>
        <taxon>Metazoa</taxon>
        <taxon>Ecdysozoa</taxon>
        <taxon>Arthropoda</taxon>
        <taxon>Hexapoda</taxon>
        <taxon>Insecta</taxon>
        <taxon>Pterygota</taxon>
        <taxon>Neoptera</taxon>
        <taxon>Endopterygota</taxon>
        <taxon>Diptera</taxon>
        <taxon>Brachycera</taxon>
        <taxon>Muscomorpha</taxon>
        <taxon>Ephydroidea</taxon>
        <taxon>Drosophilidae</taxon>
        <taxon>Drosophila</taxon>
    </lineage>
</organism>
<dbReference type="FunFam" id="3.40.50.300:FF:002204">
    <property type="entry name" value="Uncharacterized protein, isoform C"/>
    <property type="match status" value="1"/>
</dbReference>
<dbReference type="PROSITE" id="PS51192">
    <property type="entry name" value="HELICASE_ATP_BIND_1"/>
    <property type="match status" value="1"/>
</dbReference>
<dbReference type="InterPro" id="IPR027417">
    <property type="entry name" value="P-loop_NTPase"/>
</dbReference>
<dbReference type="PROSITE" id="PS51194">
    <property type="entry name" value="HELICASE_CTER"/>
    <property type="match status" value="1"/>
</dbReference>
<dbReference type="CDD" id="cd17917">
    <property type="entry name" value="DEXHc_RHA-like"/>
    <property type="match status" value="1"/>
</dbReference>
<dbReference type="Pfam" id="PF21010">
    <property type="entry name" value="HA2_C"/>
    <property type="match status" value="1"/>
</dbReference>
<keyword evidence="3" id="KW-0378">Hydrolase</keyword>
<evidence type="ECO:0000256" key="2">
    <source>
        <dbReference type="ARBA" id="ARBA00022741"/>
    </source>
</evidence>
<dbReference type="KEGG" id="dnv:108649686"/>
<dbReference type="SMART" id="SM00487">
    <property type="entry name" value="DEXDc"/>
    <property type="match status" value="1"/>
</dbReference>
<keyword evidence="4" id="KW-0347">Helicase</keyword>
<dbReference type="InterPro" id="IPR002464">
    <property type="entry name" value="DNA/RNA_helicase_DEAH_CS"/>
</dbReference>
<evidence type="ECO:0000313" key="10">
    <source>
        <dbReference type="Proteomes" id="UP000295192"/>
    </source>
</evidence>
<comment type="catalytic activity">
    <reaction evidence="6">
        <text>ATP + H2O = ADP + phosphate + H(+)</text>
        <dbReference type="Rhea" id="RHEA:13065"/>
        <dbReference type="ChEBI" id="CHEBI:15377"/>
        <dbReference type="ChEBI" id="CHEBI:15378"/>
        <dbReference type="ChEBI" id="CHEBI:30616"/>
        <dbReference type="ChEBI" id="CHEBI:43474"/>
        <dbReference type="ChEBI" id="CHEBI:456216"/>
        <dbReference type="EC" id="3.6.4.13"/>
    </reaction>
</comment>
<dbReference type="STRING" id="7232.A0A484BCX2"/>